<proteinExistence type="predicted"/>
<protein>
    <recommendedName>
        <fullName evidence="3">ATP-grasp domain-containing protein</fullName>
    </recommendedName>
</protein>
<reference evidence="1 2" key="1">
    <citation type="submission" date="2020-06" db="EMBL/GenBank/DDBJ databases">
        <authorList>
            <person name="Criscuolo A."/>
        </authorList>
    </citation>
    <scope>NUCLEOTIDE SEQUENCE [LARGE SCALE GENOMIC DNA]</scope>
    <source>
        <strain evidence="1">1804121828</strain>
    </source>
</reference>
<comment type="caution">
    <text evidence="1">The sequence shown here is derived from an EMBL/GenBank/DDBJ whole genome shotgun (WGS) entry which is preliminary data.</text>
</comment>
<dbReference type="SUPFAM" id="SSF56059">
    <property type="entry name" value="Glutathione synthetase ATP-binding domain-like"/>
    <property type="match status" value="1"/>
</dbReference>
<evidence type="ECO:0000313" key="2">
    <source>
        <dbReference type="Proteomes" id="UP000586454"/>
    </source>
</evidence>
<gene>
    <name evidence="1" type="ORF">PEPNEM18_00780</name>
</gene>
<keyword evidence="2" id="KW-1185">Reference proteome</keyword>
<dbReference type="AlphaFoldDB" id="A0A6V6Y1R4"/>
<dbReference type="RefSeq" id="WP_180499443.1">
    <property type="nucleotide sequence ID" value="NZ_CAIJCS010000016.1"/>
</dbReference>
<evidence type="ECO:0000313" key="1">
    <source>
        <dbReference type="EMBL" id="CAC9928763.1"/>
    </source>
</evidence>
<evidence type="ECO:0008006" key="3">
    <source>
        <dbReference type="Google" id="ProtNLM"/>
    </source>
</evidence>
<dbReference type="Proteomes" id="UP000586454">
    <property type="component" value="Unassembled WGS sequence"/>
</dbReference>
<dbReference type="EMBL" id="CAIJCS010000016">
    <property type="protein sequence ID" value="CAC9928763.1"/>
    <property type="molecule type" value="Genomic_DNA"/>
</dbReference>
<accession>A0A6V6Y1R4</accession>
<organism evidence="1 2">
    <name type="scientific">Aedoeadaptatus nemausensis</name>
    <dbReference type="NCBI Taxonomy" id="2582829"/>
    <lineage>
        <taxon>Bacteria</taxon>
        <taxon>Bacillati</taxon>
        <taxon>Bacillota</taxon>
        <taxon>Tissierellia</taxon>
        <taxon>Tissierellales</taxon>
        <taxon>Peptoniphilaceae</taxon>
        <taxon>Aedoeadaptatus</taxon>
    </lineage>
</organism>
<dbReference type="Gene3D" id="3.30.470.20">
    <property type="entry name" value="ATP-grasp fold, B domain"/>
    <property type="match status" value="1"/>
</dbReference>
<sequence length="398" mass="46242">MEFKHPAVVLGTDSPSSLAIIRNLGRRKIDITTIDSAPSPYGISKYCREAMIVPSVNEEEHLLKILSDYGKNFGEKPVLFAATEEWRRFLDRHLNELKNYYLFPMAENGASTLFFGKNLRALEDTAPTLIPERIDLNGDDLLRQVPLLLGYPCLLKCEDTEDFREKFGENFLLIKNESDLLDKLHAMEHHGYTSRCFIETLVRGPEGHEYSATFYYGKNSGLKGCLTSETIRKYPHPFGKISYSKQKWIPELVDLADPLFKESGFRGLLETKWKRDEFSRKVYLLSAEPIFSESTEMHCHLGFETPYIYYLDALGEDIPETFLDHDTHCHWKNKERDLSAIYHYVKNDQMNFVKIISDYKFRKTNSTWAWDDMAPGLNYFGHMAERGVSALWKKIRKR</sequence>
<name>A0A6V6Y1R4_9FIRM</name>